<comment type="cofactor">
    <cofactor evidence="7">
        <name>Zn(2+)</name>
        <dbReference type="ChEBI" id="CHEBI:29105"/>
    </cofactor>
    <text evidence="7">Binds 2 Zn(2+) ions per subunit.</text>
</comment>
<dbReference type="SUPFAM" id="SSF47090">
    <property type="entry name" value="PGBD-like"/>
    <property type="match status" value="1"/>
</dbReference>
<dbReference type="CDD" id="cd04278">
    <property type="entry name" value="ZnMc_MMP"/>
    <property type="match status" value="1"/>
</dbReference>
<dbReference type="AlphaFoldDB" id="A0A420M9X3"/>
<keyword evidence="4 7" id="KW-0862">Zinc</keyword>
<feature type="domain" description="Peptidase metallopeptidase" evidence="8">
    <location>
        <begin position="92"/>
        <end position="250"/>
    </location>
</feature>
<feature type="binding site" evidence="7">
    <location>
        <position position="208"/>
    </location>
    <ligand>
        <name>Zn(2+)</name>
        <dbReference type="ChEBI" id="CHEBI:29105"/>
        <label>2</label>
        <note>catalytic</note>
    </ligand>
</feature>
<feature type="binding site" evidence="7">
    <location>
        <position position="190"/>
    </location>
    <ligand>
        <name>Zn(2+)</name>
        <dbReference type="ChEBI" id="CHEBI:29105"/>
        <label>1</label>
    </ligand>
</feature>
<feature type="binding site" evidence="7">
    <location>
        <position position="161"/>
    </location>
    <ligand>
        <name>Zn(2+)</name>
        <dbReference type="ChEBI" id="CHEBI:29105"/>
        <label>1</label>
    </ligand>
</feature>
<dbReference type="GO" id="GO:0006508">
    <property type="term" value="P:proteolysis"/>
    <property type="evidence" value="ECO:0007669"/>
    <property type="project" value="UniProtKB-KW"/>
</dbReference>
<evidence type="ECO:0000313" key="10">
    <source>
        <dbReference type="Proteomes" id="UP000285084"/>
    </source>
</evidence>
<dbReference type="GO" id="GO:0008270">
    <property type="term" value="F:zinc ion binding"/>
    <property type="evidence" value="ECO:0007669"/>
    <property type="project" value="InterPro"/>
</dbReference>
<dbReference type="SMART" id="SM00235">
    <property type="entry name" value="ZnMc"/>
    <property type="match status" value="1"/>
</dbReference>
<keyword evidence="3" id="KW-0378">Hydrolase</keyword>
<feature type="binding site" evidence="7">
    <location>
        <position position="195"/>
    </location>
    <ligand>
        <name>Ca(2+)</name>
        <dbReference type="ChEBI" id="CHEBI:29108"/>
        <label>3</label>
    </ligand>
</feature>
<dbReference type="InterPro" id="IPR021190">
    <property type="entry name" value="Pept_M10A"/>
</dbReference>
<feature type="binding site" evidence="7">
    <location>
        <position position="188"/>
    </location>
    <ligand>
        <name>Ca(2+)</name>
        <dbReference type="ChEBI" id="CHEBI:29108"/>
        <label>2</label>
    </ligand>
</feature>
<evidence type="ECO:0000256" key="2">
    <source>
        <dbReference type="ARBA" id="ARBA00022723"/>
    </source>
</evidence>
<comment type="caution">
    <text evidence="9">The sequence shown here is derived from an EMBL/GenBank/DDBJ whole genome shotgun (WGS) entry which is preliminary data.</text>
</comment>
<dbReference type="InterPro" id="IPR033739">
    <property type="entry name" value="M10A_MMP"/>
</dbReference>
<evidence type="ECO:0000256" key="6">
    <source>
        <dbReference type="PIRSR" id="PIRSR621190-1"/>
    </source>
</evidence>
<evidence type="ECO:0000256" key="1">
    <source>
        <dbReference type="ARBA" id="ARBA00022670"/>
    </source>
</evidence>
<dbReference type="Gene3D" id="2.120.10.70">
    <property type="entry name" value="Fucose-specific lectin"/>
    <property type="match status" value="1"/>
</dbReference>
<evidence type="ECO:0000313" key="9">
    <source>
        <dbReference type="EMBL" id="RKK63841.1"/>
    </source>
</evidence>
<dbReference type="EMBL" id="MRCX01000569">
    <property type="protein sequence ID" value="RKK63841.1"/>
    <property type="molecule type" value="Genomic_DNA"/>
</dbReference>
<dbReference type="GO" id="GO:0031012">
    <property type="term" value="C:extracellular matrix"/>
    <property type="evidence" value="ECO:0007669"/>
    <property type="project" value="InterPro"/>
</dbReference>
<organism evidence="9 10">
    <name type="scientific">Fusarium oxysporum</name>
    <name type="common">Fusarium vascular wilt</name>
    <dbReference type="NCBI Taxonomy" id="5507"/>
    <lineage>
        <taxon>Eukaryota</taxon>
        <taxon>Fungi</taxon>
        <taxon>Dikarya</taxon>
        <taxon>Ascomycota</taxon>
        <taxon>Pezizomycotina</taxon>
        <taxon>Sordariomycetes</taxon>
        <taxon>Hypocreomycetidae</taxon>
        <taxon>Hypocreales</taxon>
        <taxon>Nectriaceae</taxon>
        <taxon>Fusarium</taxon>
        <taxon>Fusarium oxysporum species complex</taxon>
    </lineage>
</organism>
<name>A0A420M9X3_FUSOX</name>
<feature type="binding site" evidence="7">
    <location>
        <position position="212"/>
    </location>
    <ligand>
        <name>Zn(2+)</name>
        <dbReference type="ChEBI" id="CHEBI:29105"/>
        <label>2</label>
        <note>catalytic</note>
    </ligand>
</feature>
<keyword evidence="2 7" id="KW-0479">Metal-binding</keyword>
<evidence type="ECO:0000256" key="4">
    <source>
        <dbReference type="ARBA" id="ARBA00022833"/>
    </source>
</evidence>
<feature type="binding site" evidence="7">
    <location>
        <position position="226"/>
    </location>
    <ligand>
        <name>Zn(2+)</name>
        <dbReference type="ChEBI" id="CHEBI:29105"/>
        <label>2</label>
        <note>catalytic</note>
    </ligand>
</feature>
<feature type="binding site" evidence="7">
    <location>
        <position position="157"/>
    </location>
    <ligand>
        <name>Zn(2+)</name>
        <dbReference type="ChEBI" id="CHEBI:29105"/>
        <label>1</label>
    </ligand>
</feature>
<reference evidence="9 10" key="1">
    <citation type="journal article" date="2018" name="Sci. Rep.">
        <title>Characterisation of pathogen-specific regions and novel effector candidates in Fusarium oxysporum f. sp. cepae.</title>
        <authorList>
            <person name="Armitage A.D."/>
            <person name="Taylor A."/>
            <person name="Sobczyk M.K."/>
            <person name="Baxter L."/>
            <person name="Greenfield B.P."/>
            <person name="Bates H.J."/>
            <person name="Wilson F."/>
            <person name="Jackson A.C."/>
            <person name="Ott S."/>
            <person name="Harrison R.J."/>
            <person name="Clarkson J.P."/>
        </authorList>
    </citation>
    <scope>NUCLEOTIDE SEQUENCE [LARGE SCALE GENOMIC DNA]</scope>
    <source>
        <strain evidence="9 10">Fo_A13</strain>
    </source>
</reference>
<feature type="binding site" evidence="7">
    <location>
        <position position="166"/>
    </location>
    <ligand>
        <name>Ca(2+)</name>
        <dbReference type="ChEBI" id="CHEBI:29108"/>
        <label>3</label>
    </ligand>
</feature>
<comment type="cofactor">
    <cofactor evidence="7">
        <name>Ca(2+)</name>
        <dbReference type="ChEBI" id="CHEBI:29108"/>
    </cofactor>
    <text evidence="7">Can bind about 5 Ca(2+) ions per subunit.</text>
</comment>
<feature type="binding site" evidence="7">
    <location>
        <position position="218"/>
    </location>
    <ligand>
        <name>Zn(2+)</name>
        <dbReference type="ChEBI" id="CHEBI:29105"/>
        <label>2</label>
        <note>catalytic</note>
    </ligand>
</feature>
<proteinExistence type="predicted"/>
<protein>
    <recommendedName>
        <fullName evidence="8">Peptidase metallopeptidase domain-containing protein</fullName>
    </recommendedName>
</protein>
<feature type="binding site" evidence="7">
    <location>
        <position position="147"/>
    </location>
    <ligand>
        <name>Ca(2+)</name>
        <dbReference type="ChEBI" id="CHEBI:29108"/>
        <label>2</label>
    </ligand>
</feature>
<dbReference type="PRINTS" id="PR00138">
    <property type="entry name" value="MATRIXIN"/>
</dbReference>
<dbReference type="GO" id="GO:0030574">
    <property type="term" value="P:collagen catabolic process"/>
    <property type="evidence" value="ECO:0007669"/>
    <property type="project" value="TreeGrafter"/>
</dbReference>
<evidence type="ECO:0000259" key="8">
    <source>
        <dbReference type="SMART" id="SM00235"/>
    </source>
</evidence>
<feature type="binding site" evidence="7">
    <location>
        <position position="174"/>
    </location>
    <ligand>
        <name>Zn(2+)</name>
        <dbReference type="ChEBI" id="CHEBI:29105"/>
        <label>1</label>
    </ligand>
</feature>
<dbReference type="InterPro" id="IPR001818">
    <property type="entry name" value="Pept_M10_metallopeptidase"/>
</dbReference>
<dbReference type="Proteomes" id="UP000285084">
    <property type="component" value="Unassembled WGS sequence"/>
</dbReference>
<evidence type="ECO:0000256" key="3">
    <source>
        <dbReference type="ARBA" id="ARBA00022801"/>
    </source>
</evidence>
<feature type="binding site" description="in inhibited form" evidence="7">
    <location>
        <position position="78"/>
    </location>
    <ligand>
        <name>Zn(2+)</name>
        <dbReference type="ChEBI" id="CHEBI:29105"/>
        <label>2</label>
        <note>catalytic</note>
    </ligand>
</feature>
<feature type="binding site" evidence="7">
    <location>
        <position position="192"/>
    </location>
    <ligand>
        <name>Ca(2+)</name>
        <dbReference type="ChEBI" id="CHEBI:29108"/>
        <label>3</label>
    </ligand>
</feature>
<keyword evidence="1" id="KW-0645">Protease</keyword>
<sequence>MSCNWFCPKEGDLNEDGRLADKVNVTRYLQRRGFLAAQADVQSVDLTPALEAFQESGQIDKTGTFDKATAKLMDTPCCGYINRGGPLAFTTLGSRWDHHEVTWRVDNWSNKISQADAQAAFARSFAKWANVTPLTFTQVHAGGRPADIRIRFARGNHGDGDNNAFDGLGNVLAHAWGPGNGEGNIAGDAHFDDDENWTLDTLSKVSLHEFGHSLGLDHSTIPTAVMYAYFNNQGDLQPDDVLGVQSLYGPRTAGWFNFMLLGGVAIAPGSSIAAVSRIRDSMEVWWIAPDGSVQDAYWYPNGGWKGFQLAAPGSATQGGITAVSRIPGSMEVWWVSPSGSVEGAYWYEGQNWQKYQLAPAHSAASGTKITAVSRIPNSMEVCWIGPNGSVQDAYWYGGAGWQQFELAGPGSAAVGSGIKAISRIPTSMELWWVAPNGAVWDAYWYENSAWRQFELAPAGSAGLGTSIAATHRVSNSMELWWVGPNGSVQDAWWYDTSGWRRFELAPAGSAKIGGIEAVSRIPDSMEVWWTAADGSVQDAFWYGSSGSWSRFQLAPPHSAKPGSEFGNTSRIPNSMEIWFAAPSGSVIDYYWYG</sequence>
<dbReference type="PANTHER" id="PTHR10201">
    <property type="entry name" value="MATRIX METALLOPROTEINASE"/>
    <property type="match status" value="1"/>
</dbReference>
<dbReference type="GO" id="GO:0030198">
    <property type="term" value="P:extracellular matrix organization"/>
    <property type="evidence" value="ECO:0007669"/>
    <property type="project" value="TreeGrafter"/>
</dbReference>
<evidence type="ECO:0000256" key="5">
    <source>
        <dbReference type="ARBA" id="ARBA00023049"/>
    </source>
</evidence>
<dbReference type="GO" id="GO:0004222">
    <property type="term" value="F:metalloendopeptidase activity"/>
    <property type="evidence" value="ECO:0007669"/>
    <property type="project" value="InterPro"/>
</dbReference>
<dbReference type="SUPFAM" id="SSF55486">
    <property type="entry name" value="Metalloproteases ('zincins'), catalytic domain"/>
    <property type="match status" value="1"/>
</dbReference>
<keyword evidence="5" id="KW-0482">Metalloprotease</keyword>
<dbReference type="InterPro" id="IPR006026">
    <property type="entry name" value="Peptidase_Metallo"/>
</dbReference>
<dbReference type="PANTHER" id="PTHR10201:SF323">
    <property type="entry name" value="MATRIX METALLOPROTEINASE-21"/>
    <property type="match status" value="1"/>
</dbReference>
<feature type="binding site" evidence="7">
    <location>
        <position position="195"/>
    </location>
    <ligand>
        <name>Ca(2+)</name>
        <dbReference type="ChEBI" id="CHEBI:29108"/>
        <label>1</label>
    </ligand>
</feature>
<accession>A0A420M9X3</accession>
<keyword evidence="7" id="KW-0106">Calcium</keyword>
<dbReference type="InterPro" id="IPR036365">
    <property type="entry name" value="PGBD-like_sf"/>
</dbReference>
<dbReference type="SUPFAM" id="SSF89372">
    <property type="entry name" value="Fucose-specific lectin"/>
    <property type="match status" value="1"/>
</dbReference>
<dbReference type="Pfam" id="PF00413">
    <property type="entry name" value="Peptidase_M10"/>
    <property type="match status" value="1"/>
</dbReference>
<dbReference type="Gene3D" id="3.40.390.10">
    <property type="entry name" value="Collagenase (Catalytic Domain)"/>
    <property type="match status" value="1"/>
</dbReference>
<evidence type="ECO:0000256" key="7">
    <source>
        <dbReference type="PIRSR" id="PIRSR621190-2"/>
    </source>
</evidence>
<gene>
    <name evidence="9" type="ORF">BFJ69_g16868</name>
</gene>
<dbReference type="InterPro" id="IPR024079">
    <property type="entry name" value="MetalloPept_cat_dom_sf"/>
</dbReference>
<feature type="active site" evidence="6">
    <location>
        <position position="209"/>
    </location>
</feature>
<feature type="binding site" evidence="7">
    <location>
        <position position="193"/>
    </location>
    <ligand>
        <name>Ca(2+)</name>
        <dbReference type="ChEBI" id="CHEBI:29108"/>
        <label>1</label>
    </ligand>
</feature>
<feature type="binding site" evidence="7">
    <location>
        <position position="167"/>
    </location>
    <ligand>
        <name>Ca(2+)</name>
        <dbReference type="ChEBI" id="CHEBI:29108"/>
        <label>3</label>
    </ligand>
</feature>